<feature type="compositionally biased region" description="Basic and acidic residues" evidence="1">
    <location>
        <begin position="70"/>
        <end position="80"/>
    </location>
</feature>
<dbReference type="AlphaFoldDB" id="A0AA89BTQ7"/>
<dbReference type="EMBL" id="VSWD01000010">
    <property type="protein sequence ID" value="KAK3090519.1"/>
    <property type="molecule type" value="Genomic_DNA"/>
</dbReference>
<evidence type="ECO:0000256" key="1">
    <source>
        <dbReference type="SAM" id="MobiDB-lite"/>
    </source>
</evidence>
<feature type="compositionally biased region" description="Low complexity" evidence="1">
    <location>
        <begin position="36"/>
        <end position="49"/>
    </location>
</feature>
<keyword evidence="3" id="KW-1185">Reference proteome</keyword>
<name>A0AA89BTQ7_PINIB</name>
<gene>
    <name evidence="2" type="ORF">FSP39_012448</name>
</gene>
<dbReference type="Proteomes" id="UP001186944">
    <property type="component" value="Unassembled WGS sequence"/>
</dbReference>
<sequence length="345" mass="37871">MDESDEESIRSSDSEESVTYREESPSSGFVDDTEESVSFRSESTSSSITGKPKKRVTFESDDNLCLIREIPPRCRAKTESENSESESDEIDVDCSGSDDVFVSNSTICGAKGRYEVKKPSGKTAAKIAAITGASLLDMRNKNTKKRTGKRDKRKTGNTDAANDGEHSKSGGKQKPAKAKTKKTTTKKQDVKSNAPKNKTCKSKEDKDQGNGTSQQKSESLSESRVGDLSNSSSKSNLYLNGNHENEDKNCVGLSSNQTSQSGSTKRISDLFDKDGSNAIQTLNKVCMVENEILTIHKSNDLPCMDRLDIKSMSKTNRRLYSWLMANGNIPNPQHETPCISPMWDS</sequence>
<comment type="caution">
    <text evidence="2">The sequence shown here is derived from an EMBL/GenBank/DDBJ whole genome shotgun (WGS) entry which is preliminary data.</text>
</comment>
<feature type="compositionally biased region" description="Polar residues" evidence="1">
    <location>
        <begin position="209"/>
        <end position="218"/>
    </location>
</feature>
<feature type="compositionally biased region" description="Acidic residues" evidence="1">
    <location>
        <begin position="81"/>
        <end position="92"/>
    </location>
</feature>
<feature type="region of interest" description="Disordered" evidence="1">
    <location>
        <begin position="131"/>
        <end position="266"/>
    </location>
</feature>
<accession>A0AA89BTQ7</accession>
<feature type="compositionally biased region" description="Basic residues" evidence="1">
    <location>
        <begin position="141"/>
        <end position="155"/>
    </location>
</feature>
<feature type="compositionally biased region" description="Polar residues" evidence="1">
    <location>
        <begin position="252"/>
        <end position="265"/>
    </location>
</feature>
<reference evidence="2" key="1">
    <citation type="submission" date="2019-08" db="EMBL/GenBank/DDBJ databases">
        <title>The improved chromosome-level genome for the pearl oyster Pinctada fucata martensii using PacBio sequencing and Hi-C.</title>
        <authorList>
            <person name="Zheng Z."/>
        </authorList>
    </citation>
    <scope>NUCLEOTIDE SEQUENCE</scope>
    <source>
        <strain evidence="2">ZZ-2019</strain>
        <tissue evidence="2">Adductor muscle</tissue>
    </source>
</reference>
<feature type="compositionally biased region" description="Basic residues" evidence="1">
    <location>
        <begin position="169"/>
        <end position="185"/>
    </location>
</feature>
<feature type="compositionally biased region" description="Basic and acidic residues" evidence="1">
    <location>
        <begin position="7"/>
        <end position="24"/>
    </location>
</feature>
<feature type="compositionally biased region" description="Low complexity" evidence="1">
    <location>
        <begin position="228"/>
        <end position="240"/>
    </location>
</feature>
<feature type="region of interest" description="Disordered" evidence="1">
    <location>
        <begin position="69"/>
        <end position="96"/>
    </location>
</feature>
<feature type="region of interest" description="Disordered" evidence="1">
    <location>
        <begin position="1"/>
        <end position="55"/>
    </location>
</feature>
<proteinExistence type="predicted"/>
<organism evidence="2 3">
    <name type="scientific">Pinctada imbricata</name>
    <name type="common">Atlantic pearl-oyster</name>
    <name type="synonym">Pinctada martensii</name>
    <dbReference type="NCBI Taxonomy" id="66713"/>
    <lineage>
        <taxon>Eukaryota</taxon>
        <taxon>Metazoa</taxon>
        <taxon>Spiralia</taxon>
        <taxon>Lophotrochozoa</taxon>
        <taxon>Mollusca</taxon>
        <taxon>Bivalvia</taxon>
        <taxon>Autobranchia</taxon>
        <taxon>Pteriomorphia</taxon>
        <taxon>Pterioida</taxon>
        <taxon>Pterioidea</taxon>
        <taxon>Pteriidae</taxon>
        <taxon>Pinctada</taxon>
    </lineage>
</organism>
<evidence type="ECO:0000313" key="2">
    <source>
        <dbReference type="EMBL" id="KAK3090519.1"/>
    </source>
</evidence>
<protein>
    <submittedName>
        <fullName evidence="2">Uncharacterized protein</fullName>
    </submittedName>
</protein>
<evidence type="ECO:0000313" key="3">
    <source>
        <dbReference type="Proteomes" id="UP001186944"/>
    </source>
</evidence>